<dbReference type="InParanoid" id="A2FLR1"/>
<dbReference type="RefSeq" id="XP_001307083.1">
    <property type="nucleotide sequence ID" value="XM_001307082.1"/>
</dbReference>
<dbReference type="InterPro" id="IPR000467">
    <property type="entry name" value="G_patch_dom"/>
</dbReference>
<dbReference type="VEuPathDB" id="TrichDB:TVAGG3_0515370"/>
<dbReference type="KEGG" id="tva:4751881"/>
<reference evidence="3" key="2">
    <citation type="journal article" date="2007" name="Science">
        <title>Draft genome sequence of the sexually transmitted pathogen Trichomonas vaginalis.</title>
        <authorList>
            <person name="Carlton J.M."/>
            <person name="Hirt R.P."/>
            <person name="Silva J.C."/>
            <person name="Delcher A.L."/>
            <person name="Schatz M."/>
            <person name="Zhao Q."/>
            <person name="Wortman J.R."/>
            <person name="Bidwell S.L."/>
            <person name="Alsmark U.C.M."/>
            <person name="Besteiro S."/>
            <person name="Sicheritz-Ponten T."/>
            <person name="Noel C.J."/>
            <person name="Dacks J.B."/>
            <person name="Foster P.G."/>
            <person name="Simillion C."/>
            <person name="Van de Peer Y."/>
            <person name="Miranda-Saavedra D."/>
            <person name="Barton G.J."/>
            <person name="Westrop G.D."/>
            <person name="Mueller S."/>
            <person name="Dessi D."/>
            <person name="Fiori P.L."/>
            <person name="Ren Q."/>
            <person name="Paulsen I."/>
            <person name="Zhang H."/>
            <person name="Bastida-Corcuera F.D."/>
            <person name="Simoes-Barbosa A."/>
            <person name="Brown M.T."/>
            <person name="Hayes R.D."/>
            <person name="Mukherjee M."/>
            <person name="Okumura C.Y."/>
            <person name="Schneider R."/>
            <person name="Smith A.J."/>
            <person name="Vanacova S."/>
            <person name="Villalvazo M."/>
            <person name="Haas B.J."/>
            <person name="Pertea M."/>
            <person name="Feldblyum T.V."/>
            <person name="Utterback T.R."/>
            <person name="Shu C.L."/>
            <person name="Osoegawa K."/>
            <person name="de Jong P.J."/>
            <person name="Hrdy I."/>
            <person name="Horvathova L."/>
            <person name="Zubacova Z."/>
            <person name="Dolezal P."/>
            <person name="Malik S.B."/>
            <person name="Logsdon J.M. Jr."/>
            <person name="Henze K."/>
            <person name="Gupta A."/>
            <person name="Wang C.C."/>
            <person name="Dunne R.L."/>
            <person name="Upcroft J.A."/>
            <person name="Upcroft P."/>
            <person name="White O."/>
            <person name="Salzberg S.L."/>
            <person name="Tang P."/>
            <person name="Chiu C.-H."/>
            <person name="Lee Y.-S."/>
            <person name="Embley T.M."/>
            <person name="Coombs G.H."/>
            <person name="Mottram J.C."/>
            <person name="Tachezy J."/>
            <person name="Fraser-Liggett C.M."/>
            <person name="Johnson P.J."/>
        </authorList>
    </citation>
    <scope>NUCLEOTIDE SEQUENCE [LARGE SCALE GENOMIC DNA]</scope>
    <source>
        <strain evidence="3">G3</strain>
    </source>
</reference>
<feature type="domain" description="G-patch" evidence="2">
    <location>
        <begin position="100"/>
        <end position="121"/>
    </location>
</feature>
<evidence type="ECO:0000259" key="2">
    <source>
        <dbReference type="PROSITE" id="PS50174"/>
    </source>
</evidence>
<proteinExistence type="predicted"/>
<dbReference type="GO" id="GO:0003676">
    <property type="term" value="F:nucleic acid binding"/>
    <property type="evidence" value="ECO:0007669"/>
    <property type="project" value="InterPro"/>
</dbReference>
<keyword evidence="4" id="KW-1185">Reference proteome</keyword>
<accession>A2FLR1</accession>
<evidence type="ECO:0000313" key="3">
    <source>
        <dbReference type="EMBL" id="EAX94153.1"/>
    </source>
</evidence>
<dbReference type="Proteomes" id="UP000001542">
    <property type="component" value="Unassembled WGS sequence"/>
</dbReference>
<dbReference type="VEuPathDB" id="TrichDB:TVAG_105720"/>
<name>A2FLR1_TRIV3</name>
<organism evidence="3 4">
    <name type="scientific">Trichomonas vaginalis (strain ATCC PRA-98 / G3)</name>
    <dbReference type="NCBI Taxonomy" id="412133"/>
    <lineage>
        <taxon>Eukaryota</taxon>
        <taxon>Metamonada</taxon>
        <taxon>Parabasalia</taxon>
        <taxon>Trichomonadida</taxon>
        <taxon>Trichomonadidae</taxon>
        <taxon>Trichomonas</taxon>
    </lineage>
</organism>
<dbReference type="AlphaFoldDB" id="A2FLR1"/>
<feature type="region of interest" description="Disordered" evidence="1">
    <location>
        <begin position="1"/>
        <end position="121"/>
    </location>
</feature>
<protein>
    <submittedName>
        <fullName evidence="3">Glutamic acid-rich protein, putative</fullName>
    </submittedName>
</protein>
<evidence type="ECO:0000313" key="4">
    <source>
        <dbReference type="Proteomes" id="UP000001542"/>
    </source>
</evidence>
<evidence type="ECO:0000256" key="1">
    <source>
        <dbReference type="SAM" id="MobiDB-lite"/>
    </source>
</evidence>
<reference evidence="3" key="1">
    <citation type="submission" date="2006-10" db="EMBL/GenBank/DDBJ databases">
        <authorList>
            <person name="Amadeo P."/>
            <person name="Zhao Q."/>
            <person name="Wortman J."/>
            <person name="Fraser-Liggett C."/>
            <person name="Carlton J."/>
        </authorList>
    </citation>
    <scope>NUCLEOTIDE SEQUENCE</scope>
    <source>
        <strain evidence="3">G3</strain>
    </source>
</reference>
<dbReference type="PROSITE" id="PS50174">
    <property type="entry name" value="G_PATCH"/>
    <property type="match status" value="1"/>
</dbReference>
<gene>
    <name evidence="3" type="ORF">TVAG_105720</name>
</gene>
<dbReference type="EMBL" id="DS113873">
    <property type="protein sequence ID" value="EAX94153.1"/>
    <property type="molecule type" value="Genomic_DNA"/>
</dbReference>
<sequence>MSEFSIPVIEKKKRPQMGKTVSSLFATSKKKDEEEQRKQDEQRAKDNAKEFIEKERKKVEPKDKSKVESPFLRLLKERQKNINSKVVVPTPDPNDSAAPSAGFGERMLEKQGWKKGDEIGL</sequence>
<feature type="compositionally biased region" description="Basic and acidic residues" evidence="1">
    <location>
        <begin position="106"/>
        <end position="121"/>
    </location>
</feature>
<feature type="compositionally biased region" description="Basic and acidic residues" evidence="1">
    <location>
        <begin position="29"/>
        <end position="67"/>
    </location>
</feature>